<gene>
    <name evidence="1" type="ORF">METZ01_LOCUS249220</name>
</gene>
<evidence type="ECO:0000313" key="1">
    <source>
        <dbReference type="EMBL" id="SVB96366.1"/>
    </source>
</evidence>
<dbReference type="EMBL" id="UINC01066056">
    <property type="protein sequence ID" value="SVB96366.1"/>
    <property type="molecule type" value="Genomic_DNA"/>
</dbReference>
<accession>A0A382I9T6</accession>
<dbReference type="AlphaFoldDB" id="A0A382I9T6"/>
<sequence>VSFISSSFSRFLALDFSIIYLIGGI</sequence>
<organism evidence="1">
    <name type="scientific">marine metagenome</name>
    <dbReference type="NCBI Taxonomy" id="408172"/>
    <lineage>
        <taxon>unclassified sequences</taxon>
        <taxon>metagenomes</taxon>
        <taxon>ecological metagenomes</taxon>
    </lineage>
</organism>
<reference evidence="1" key="1">
    <citation type="submission" date="2018-05" db="EMBL/GenBank/DDBJ databases">
        <authorList>
            <person name="Lanie J.A."/>
            <person name="Ng W.-L."/>
            <person name="Kazmierczak K.M."/>
            <person name="Andrzejewski T.M."/>
            <person name="Davidsen T.M."/>
            <person name="Wayne K.J."/>
            <person name="Tettelin H."/>
            <person name="Glass J.I."/>
            <person name="Rusch D."/>
            <person name="Podicherti R."/>
            <person name="Tsui H.-C.T."/>
            <person name="Winkler M.E."/>
        </authorList>
    </citation>
    <scope>NUCLEOTIDE SEQUENCE</scope>
</reference>
<feature type="non-terminal residue" evidence="1">
    <location>
        <position position="1"/>
    </location>
</feature>
<name>A0A382I9T6_9ZZZZ</name>
<proteinExistence type="predicted"/>
<protein>
    <submittedName>
        <fullName evidence="1">Uncharacterized protein</fullName>
    </submittedName>
</protein>